<gene>
    <name evidence="2" type="ORF">GCM10022278_19200</name>
</gene>
<protein>
    <recommendedName>
        <fullName evidence="4">Chaperone modulatory protein CbpM</fullName>
    </recommendedName>
</protein>
<accession>A0ABP7P8X0</accession>
<evidence type="ECO:0000256" key="1">
    <source>
        <dbReference type="SAM" id="Coils"/>
    </source>
</evidence>
<reference evidence="3" key="1">
    <citation type="journal article" date="2019" name="Int. J. Syst. Evol. Microbiol.">
        <title>The Global Catalogue of Microorganisms (GCM) 10K type strain sequencing project: providing services to taxonomists for standard genome sequencing and annotation.</title>
        <authorList>
            <consortium name="The Broad Institute Genomics Platform"/>
            <consortium name="The Broad Institute Genome Sequencing Center for Infectious Disease"/>
            <person name="Wu L."/>
            <person name="Ma J."/>
        </authorList>
    </citation>
    <scope>NUCLEOTIDE SEQUENCE [LARGE SCALE GENOMIC DNA]</scope>
    <source>
        <strain evidence="3">JCM 17555</strain>
    </source>
</reference>
<proteinExistence type="predicted"/>
<name>A0ABP7P8X0_9GAMM</name>
<sequence length="109" mass="12450">MTQATNVHSPSLEMSLDELCQSAHLPTDYLVELVQYNIVLPIAGAEPREWLFSIAAVTRVNKAARLHRDLDMDWADVALVLDLLEDIDRLRTENDQLKQQLNRLLTVIQ</sequence>
<dbReference type="Gene3D" id="1.10.1660.10">
    <property type="match status" value="1"/>
</dbReference>
<dbReference type="Proteomes" id="UP001501337">
    <property type="component" value="Unassembled WGS sequence"/>
</dbReference>
<dbReference type="EMBL" id="BAABBO010000009">
    <property type="protein sequence ID" value="GAA3961292.1"/>
    <property type="molecule type" value="Genomic_DNA"/>
</dbReference>
<keyword evidence="1" id="KW-0175">Coiled coil</keyword>
<comment type="caution">
    <text evidence="2">The sequence shown here is derived from an EMBL/GenBank/DDBJ whole genome shotgun (WGS) entry which is preliminary data.</text>
</comment>
<dbReference type="RefSeq" id="WP_344805702.1">
    <property type="nucleotide sequence ID" value="NZ_BAABBO010000009.1"/>
</dbReference>
<dbReference type="Pfam" id="PF13591">
    <property type="entry name" value="MerR_2"/>
    <property type="match status" value="1"/>
</dbReference>
<evidence type="ECO:0000313" key="2">
    <source>
        <dbReference type="EMBL" id="GAA3961292.1"/>
    </source>
</evidence>
<organism evidence="2 3">
    <name type="scientific">Allohahella marinimesophila</name>
    <dbReference type="NCBI Taxonomy" id="1054972"/>
    <lineage>
        <taxon>Bacteria</taxon>
        <taxon>Pseudomonadati</taxon>
        <taxon>Pseudomonadota</taxon>
        <taxon>Gammaproteobacteria</taxon>
        <taxon>Oceanospirillales</taxon>
        <taxon>Hahellaceae</taxon>
        <taxon>Allohahella</taxon>
    </lineage>
</organism>
<evidence type="ECO:0000313" key="3">
    <source>
        <dbReference type="Proteomes" id="UP001501337"/>
    </source>
</evidence>
<feature type="coiled-coil region" evidence="1">
    <location>
        <begin position="80"/>
        <end position="107"/>
    </location>
</feature>
<keyword evidence="3" id="KW-1185">Reference proteome</keyword>
<evidence type="ECO:0008006" key="4">
    <source>
        <dbReference type="Google" id="ProtNLM"/>
    </source>
</evidence>